<organism evidence="1 2">
    <name type="scientific">Nonomuraea diastatica</name>
    <dbReference type="NCBI Taxonomy" id="1848329"/>
    <lineage>
        <taxon>Bacteria</taxon>
        <taxon>Bacillati</taxon>
        <taxon>Actinomycetota</taxon>
        <taxon>Actinomycetes</taxon>
        <taxon>Streptosporangiales</taxon>
        <taxon>Streptosporangiaceae</taxon>
        <taxon>Nonomuraea</taxon>
    </lineage>
</organism>
<comment type="caution">
    <text evidence="1">The sequence shown here is derived from an EMBL/GenBank/DDBJ whole genome shotgun (WGS) entry which is preliminary data.</text>
</comment>
<dbReference type="AlphaFoldDB" id="A0A4R4WK72"/>
<dbReference type="EMBL" id="SMKP01000065">
    <property type="protein sequence ID" value="TDD18861.1"/>
    <property type="molecule type" value="Genomic_DNA"/>
</dbReference>
<protein>
    <submittedName>
        <fullName evidence="1">Uncharacterized protein</fullName>
    </submittedName>
</protein>
<dbReference type="Proteomes" id="UP000294543">
    <property type="component" value="Unassembled WGS sequence"/>
</dbReference>
<reference evidence="1 2" key="1">
    <citation type="submission" date="2019-03" db="EMBL/GenBank/DDBJ databases">
        <title>Draft genome sequences of novel Actinobacteria.</title>
        <authorList>
            <person name="Sahin N."/>
            <person name="Ay H."/>
            <person name="Saygin H."/>
        </authorList>
    </citation>
    <scope>NUCLEOTIDE SEQUENCE [LARGE SCALE GENOMIC DNA]</scope>
    <source>
        <strain evidence="1 2">KC712</strain>
    </source>
</reference>
<proteinExistence type="predicted"/>
<sequence length="72" mass="7617">MRLRLCFGAGFVRLEVIDPGTRTSAPCFEPPRTASMEEAGRSLGIVAGLSARCGTDLIRGGLRVVRADLAVV</sequence>
<evidence type="ECO:0000313" key="2">
    <source>
        <dbReference type="Proteomes" id="UP000294543"/>
    </source>
</evidence>
<dbReference type="RefSeq" id="WP_132511328.1">
    <property type="nucleotide sequence ID" value="NZ_SMKP01000065.1"/>
</dbReference>
<evidence type="ECO:0000313" key="1">
    <source>
        <dbReference type="EMBL" id="TDD18861.1"/>
    </source>
</evidence>
<accession>A0A4R4WK72</accession>
<keyword evidence="2" id="KW-1185">Reference proteome</keyword>
<gene>
    <name evidence="1" type="ORF">E1294_22920</name>
</gene>
<name>A0A4R4WK72_9ACTN</name>
<dbReference type="OrthoDB" id="4301723at2"/>